<gene>
    <name evidence="1" type="ORF">BHQ17_03940</name>
</gene>
<comment type="caution">
    <text evidence="1">The sequence shown here is derived from an EMBL/GenBank/DDBJ whole genome shotgun (WGS) entry which is preliminary data.</text>
</comment>
<keyword evidence="2" id="KW-1185">Reference proteome</keyword>
<evidence type="ECO:0000313" key="1">
    <source>
        <dbReference type="EMBL" id="ODQ95746.1"/>
    </source>
</evidence>
<name>A0A1E3S0Q2_9MYCO</name>
<dbReference type="AlphaFoldDB" id="A0A1E3S0Q2"/>
<sequence length="169" mass="17443">MSQPDSLARDLGELAGKQHAGHLVGFGAAVAGGGGVTEDHQMQVDRHVSVPAFDGAAARGVHAVGARWDVPRLGNHTAGLGRLFAQQIAGAQVSRTRRGQRCRGRQGEGLGPVGCVIAHTLSLSATFAVIRVAAGNLVSHCGINSGIEYDSLIVELLIECQAKVTGHAQ</sequence>
<organism evidence="1 2">
    <name type="scientific">Mycolicibacterium holsaticum</name>
    <dbReference type="NCBI Taxonomy" id="152142"/>
    <lineage>
        <taxon>Bacteria</taxon>
        <taxon>Bacillati</taxon>
        <taxon>Actinomycetota</taxon>
        <taxon>Actinomycetes</taxon>
        <taxon>Mycobacteriales</taxon>
        <taxon>Mycobacteriaceae</taxon>
        <taxon>Mycolicibacterium</taxon>
    </lineage>
</organism>
<accession>A0A1E3S0Q2</accession>
<protein>
    <submittedName>
        <fullName evidence="1">Uncharacterized protein</fullName>
    </submittedName>
</protein>
<proteinExistence type="predicted"/>
<dbReference type="Proteomes" id="UP000094243">
    <property type="component" value="Unassembled WGS sequence"/>
</dbReference>
<evidence type="ECO:0000313" key="2">
    <source>
        <dbReference type="Proteomes" id="UP000094243"/>
    </source>
</evidence>
<reference evidence="2" key="1">
    <citation type="submission" date="2016-09" db="EMBL/GenBank/DDBJ databases">
        <authorList>
            <person name="Greninger A.L."/>
            <person name="Jerome K.R."/>
            <person name="Mcnair B."/>
            <person name="Wallis C."/>
            <person name="Fang F."/>
        </authorList>
    </citation>
    <scope>NUCLEOTIDE SEQUENCE [LARGE SCALE GENOMIC DNA]</scope>
    <source>
        <strain evidence="2">M7</strain>
    </source>
</reference>
<dbReference type="EMBL" id="MIGZ01000013">
    <property type="protein sequence ID" value="ODQ95746.1"/>
    <property type="molecule type" value="Genomic_DNA"/>
</dbReference>